<name>A0A919VBI4_9ACTN</name>
<dbReference type="InterPro" id="IPR027417">
    <property type="entry name" value="P-loop_NTPase"/>
</dbReference>
<evidence type="ECO:0000313" key="3">
    <source>
        <dbReference type="Proteomes" id="UP000606172"/>
    </source>
</evidence>
<accession>A0A919VBI4</accession>
<dbReference type="InterPro" id="IPR011646">
    <property type="entry name" value="KAP_P-loop"/>
</dbReference>
<evidence type="ECO:0000259" key="1">
    <source>
        <dbReference type="Pfam" id="PF07693"/>
    </source>
</evidence>
<dbReference type="PANTHER" id="PTHR22674">
    <property type="entry name" value="NTPASE, KAP FAMILY P-LOOP DOMAIN-CONTAINING 1"/>
    <property type="match status" value="1"/>
</dbReference>
<comment type="caution">
    <text evidence="2">The sequence shown here is derived from an EMBL/GenBank/DDBJ whole genome shotgun (WGS) entry which is preliminary data.</text>
</comment>
<dbReference type="Gene3D" id="3.40.50.300">
    <property type="entry name" value="P-loop containing nucleotide triphosphate hydrolases"/>
    <property type="match status" value="1"/>
</dbReference>
<dbReference type="AlphaFoldDB" id="A0A919VBI4"/>
<evidence type="ECO:0000313" key="2">
    <source>
        <dbReference type="EMBL" id="GII92149.1"/>
    </source>
</evidence>
<sequence length="418" mass="46840">MENPCLVLSDAPVGLKSDGLGFQRYVRPLVSIITGETTETPFTIGVFGPWGSGKSSLLRMIDESLAGDYADRTVRVHFNPWVHRKEPTMLLPLLHTLQDTLKEDGKQRFREVVGRLGHVIATLTSDVLLRKASGGNVSIEKIKEVSKQYAEQRGMVESEIRNLRKTLQAQADVVAENGSRLVIFIDDLDRCEPHEIIDLLESVKLFLDLRNVIVVMAIAKNVVDRGVAVKYRDFGFEAAKVVEIGDEYLDKMIQLPLTLMPIDTGAFLGHLTLPQELEAHAHLLEEMVAPNPRRIKRVLNAYSVMRTIAQADPELHRLRPDVVLRLLVLRIQSPELYEAVIVRPELAAALEDAYGGRLSPEAADHRFVERYGTTSATPMKEALKRFHRSQEYLGAVFGGTAFAEEKEQLPRYLTMLGS</sequence>
<dbReference type="EMBL" id="BOOW01000014">
    <property type="protein sequence ID" value="GII92149.1"/>
    <property type="molecule type" value="Genomic_DNA"/>
</dbReference>
<dbReference type="InterPro" id="IPR052754">
    <property type="entry name" value="NTPase_KAP_P-loop"/>
</dbReference>
<protein>
    <recommendedName>
        <fullName evidence="1">KAP NTPase domain-containing protein</fullName>
    </recommendedName>
</protein>
<keyword evidence="3" id="KW-1185">Reference proteome</keyword>
<feature type="domain" description="KAP NTPase" evidence="1">
    <location>
        <begin position="24"/>
        <end position="306"/>
    </location>
</feature>
<organism evidence="2 3">
    <name type="scientific">Sinosporangium siamense</name>
    <dbReference type="NCBI Taxonomy" id="1367973"/>
    <lineage>
        <taxon>Bacteria</taxon>
        <taxon>Bacillati</taxon>
        <taxon>Actinomycetota</taxon>
        <taxon>Actinomycetes</taxon>
        <taxon>Streptosporangiales</taxon>
        <taxon>Streptosporangiaceae</taxon>
        <taxon>Sinosporangium</taxon>
    </lineage>
</organism>
<gene>
    <name evidence="2" type="ORF">Ssi02_23800</name>
</gene>
<dbReference type="Proteomes" id="UP000606172">
    <property type="component" value="Unassembled WGS sequence"/>
</dbReference>
<dbReference type="PANTHER" id="PTHR22674:SF6">
    <property type="entry name" value="NTPASE KAP FAMILY P-LOOP DOMAIN-CONTAINING PROTEIN 1"/>
    <property type="match status" value="1"/>
</dbReference>
<reference evidence="2" key="1">
    <citation type="submission" date="2021-01" db="EMBL/GenBank/DDBJ databases">
        <title>Whole genome shotgun sequence of Sinosporangium siamense NBRC 109515.</title>
        <authorList>
            <person name="Komaki H."/>
            <person name="Tamura T."/>
        </authorList>
    </citation>
    <scope>NUCLEOTIDE SEQUENCE</scope>
    <source>
        <strain evidence="2">NBRC 109515</strain>
    </source>
</reference>
<dbReference type="SUPFAM" id="SSF52540">
    <property type="entry name" value="P-loop containing nucleoside triphosphate hydrolases"/>
    <property type="match status" value="1"/>
</dbReference>
<proteinExistence type="predicted"/>
<dbReference type="Pfam" id="PF07693">
    <property type="entry name" value="KAP_NTPase"/>
    <property type="match status" value="1"/>
</dbReference>